<dbReference type="EMBL" id="PNHE01000005">
    <property type="protein sequence ID" value="PMC58845.1"/>
    <property type="molecule type" value="Genomic_DNA"/>
</dbReference>
<comment type="caution">
    <text evidence="2">The sequence shown here is derived from an EMBL/GenBank/DDBJ whole genome shotgun (WGS) entry which is preliminary data.</text>
</comment>
<dbReference type="AlphaFoldDB" id="A0A2N6SP46"/>
<sequence>MFYEYERIIQPGRFEDTHKYFVEYLDQEGKVVKTVPVTEATFTKDFQEGLRDDKNFTATKEEKTATDLSNELQGFERYEDILEMNGTFEYRNTSDHDLESENYVNEDTGVVDGKFVAGKLQKITYNYYLQVPSVETGKFVEHHEYYDVEKNFEGVETSRELNQEKTNSVTGITSEGPEEETYHSALQEGDGYKVNKEKTETKLIVEPKFDEDGTLQGNE</sequence>
<dbReference type="OrthoDB" id="1693294at2"/>
<feature type="compositionally biased region" description="Polar residues" evidence="1">
    <location>
        <begin position="164"/>
        <end position="173"/>
    </location>
</feature>
<protein>
    <submittedName>
        <fullName evidence="2">Uncharacterized protein</fullName>
    </submittedName>
</protein>
<name>A0A2N6SP46_9LACT</name>
<dbReference type="Proteomes" id="UP000235682">
    <property type="component" value="Unassembled WGS sequence"/>
</dbReference>
<reference evidence="2 3" key="1">
    <citation type="submission" date="2017-09" db="EMBL/GenBank/DDBJ databases">
        <title>Bacterial strain isolated from the female urinary microbiota.</title>
        <authorList>
            <person name="Thomas-White K."/>
            <person name="Kumar N."/>
            <person name="Forster S."/>
            <person name="Putonti C."/>
            <person name="Lawley T."/>
            <person name="Wolfe A.J."/>
        </authorList>
    </citation>
    <scope>NUCLEOTIDE SEQUENCE [LARGE SCALE GENOMIC DNA]</scope>
    <source>
        <strain evidence="2 3">UMB0852</strain>
    </source>
</reference>
<keyword evidence="3" id="KW-1185">Reference proteome</keyword>
<dbReference type="STRING" id="84521.SAMN04487994_103711"/>
<evidence type="ECO:0000313" key="2">
    <source>
        <dbReference type="EMBL" id="PMC58845.1"/>
    </source>
</evidence>
<accession>A0A2N6SP46</accession>
<gene>
    <name evidence="2" type="ORF">CJ205_02010</name>
</gene>
<proteinExistence type="predicted"/>
<organism evidence="2 3">
    <name type="scientific">Dolosicoccus paucivorans</name>
    <dbReference type="NCBI Taxonomy" id="84521"/>
    <lineage>
        <taxon>Bacteria</taxon>
        <taxon>Bacillati</taxon>
        <taxon>Bacillota</taxon>
        <taxon>Bacilli</taxon>
        <taxon>Lactobacillales</taxon>
        <taxon>Aerococcaceae</taxon>
        <taxon>Dolosicoccus</taxon>
    </lineage>
</organism>
<dbReference type="RefSeq" id="WP_102227422.1">
    <property type="nucleotide sequence ID" value="NZ_PNFY01000004.1"/>
</dbReference>
<evidence type="ECO:0000313" key="3">
    <source>
        <dbReference type="Proteomes" id="UP000235682"/>
    </source>
</evidence>
<feature type="region of interest" description="Disordered" evidence="1">
    <location>
        <begin position="164"/>
        <end position="184"/>
    </location>
</feature>
<evidence type="ECO:0000256" key="1">
    <source>
        <dbReference type="SAM" id="MobiDB-lite"/>
    </source>
</evidence>